<sequence length="220" mass="24955">MSKNVIIGAGLSGRGYLNRLLYLSKEETVFLDRDENLIRQLRKEPSYTIRFGSEREPLKVDNYTAYTITDERAITNIAQAERIFISVGADHVAELLPFLQAALQERDRRSLDILVAENGIQPSSPLAVLRSDSRIHLSEAVIFCTTLGQRDSLDIFSENLDHLPYDSVALGHELPLYGFVQETHFSDLLERKIYTYNCISACIAYLGYEKGVYGLCRSRE</sequence>
<feature type="domain" description="Mannitol dehydrogenase N-terminal" evidence="2">
    <location>
        <begin position="5"/>
        <end position="127"/>
    </location>
</feature>
<dbReference type="EMBL" id="JAKTMA010000032">
    <property type="protein sequence ID" value="MCR0234389.1"/>
    <property type="molecule type" value="Genomic_DNA"/>
</dbReference>
<accession>A0AAP2URP2</accession>
<dbReference type="Proteomes" id="UP001203972">
    <property type="component" value="Unassembled WGS sequence"/>
</dbReference>
<evidence type="ECO:0000313" key="3">
    <source>
        <dbReference type="EMBL" id="MCR0234389.1"/>
    </source>
</evidence>
<evidence type="ECO:0000259" key="2">
    <source>
        <dbReference type="Pfam" id="PF01232"/>
    </source>
</evidence>
<dbReference type="Gene3D" id="3.40.50.720">
    <property type="entry name" value="NAD(P)-binding Rossmann-like Domain"/>
    <property type="match status" value="1"/>
</dbReference>
<evidence type="ECO:0000256" key="1">
    <source>
        <dbReference type="ARBA" id="ARBA00023002"/>
    </source>
</evidence>
<protein>
    <recommendedName>
        <fullName evidence="2">Mannitol dehydrogenase N-terminal domain-containing protein</fullName>
    </recommendedName>
</protein>
<keyword evidence="1" id="KW-0560">Oxidoreductase</keyword>
<dbReference type="SUPFAM" id="SSF51735">
    <property type="entry name" value="NAD(P)-binding Rossmann-fold domains"/>
    <property type="match status" value="1"/>
</dbReference>
<dbReference type="GO" id="GO:0016491">
    <property type="term" value="F:oxidoreductase activity"/>
    <property type="evidence" value="ECO:0007669"/>
    <property type="project" value="UniProtKB-KW"/>
</dbReference>
<gene>
    <name evidence="3" type="ORF">MKC95_16585</name>
</gene>
<dbReference type="InterPro" id="IPR036291">
    <property type="entry name" value="NAD(P)-bd_dom_sf"/>
</dbReference>
<dbReference type="InterPro" id="IPR013131">
    <property type="entry name" value="Mannitol_DH_N"/>
</dbReference>
<name>A0AAP2URP2_CLOIN</name>
<evidence type="ECO:0000313" key="4">
    <source>
        <dbReference type="Proteomes" id="UP001203972"/>
    </source>
</evidence>
<reference evidence="3" key="1">
    <citation type="journal article" date="2022" name="Clin. Infect. Dis.">
        <title>Association between Clostridium innocuum and antibiotic-associated diarrhea in adults and children: A cross-sectional study and comparative genomics analysis.</title>
        <authorList>
            <person name="Cherny K.E."/>
            <person name="Muscat E.B."/>
            <person name="Balaji A."/>
            <person name="Mukherjee J."/>
            <person name="Ozer E.A."/>
            <person name="Angarone M.P."/>
            <person name="Hauser A.R."/>
            <person name="Sichel J.S."/>
            <person name="Amponsah E."/>
            <person name="Kociolek L.K."/>
        </authorList>
    </citation>
    <scope>NUCLEOTIDE SEQUENCE</scope>
    <source>
        <strain evidence="3">NU1-AC-029v</strain>
    </source>
</reference>
<organism evidence="3 4">
    <name type="scientific">Clostridium innocuum</name>
    <dbReference type="NCBI Taxonomy" id="1522"/>
    <lineage>
        <taxon>Bacteria</taxon>
        <taxon>Bacillati</taxon>
        <taxon>Bacillota</taxon>
        <taxon>Clostridia</taxon>
        <taxon>Eubacteriales</taxon>
        <taxon>Clostridiaceae</taxon>
        <taxon>Clostridium</taxon>
    </lineage>
</organism>
<dbReference type="Pfam" id="PF01232">
    <property type="entry name" value="Mannitol_dh"/>
    <property type="match status" value="1"/>
</dbReference>
<comment type="caution">
    <text evidence="3">The sequence shown here is derived from an EMBL/GenBank/DDBJ whole genome shotgun (WGS) entry which is preliminary data.</text>
</comment>
<proteinExistence type="predicted"/>
<dbReference type="AlphaFoldDB" id="A0AAP2URP2"/>